<protein>
    <submittedName>
        <fullName evidence="5">4320_t:CDS:1</fullName>
    </submittedName>
</protein>
<dbReference type="PANTHER" id="PTHR13780:SF128">
    <property type="entry name" value="CBS DOMAIN-CONTAINING PROTEIN"/>
    <property type="match status" value="1"/>
</dbReference>
<dbReference type="SMART" id="SM00116">
    <property type="entry name" value="CBS"/>
    <property type="match status" value="3"/>
</dbReference>
<evidence type="ECO:0000256" key="2">
    <source>
        <dbReference type="ARBA" id="ARBA00023122"/>
    </source>
</evidence>
<dbReference type="OrthoDB" id="449052at2759"/>
<dbReference type="InterPro" id="IPR046342">
    <property type="entry name" value="CBS_dom_sf"/>
</dbReference>
<sequence length="357" mass="40370">MAGFLPARSINDKLRKITVGIWLQQQQRQEARKPLVVCRLSSKISDVLRLCDEHDIVSLPVFHEELNKFVAIVNLFHVMKYLMLKQVYADLSSQDNPEYDKKARSNVINTFKDTVSDIIDSWGAYAFTVHLTNDPLLGAIQELILKPNTYAILADASHPGEKAGSDVQRASILTQHDVITYLLNHPELNENIQDVPAKNVMQKSWKTFTKKDDPNQPLYRPVSHARTSFVLSISHLVSAITGFKCMAIHGVSSMAVVEKQEDNIKLLDNLSASDIRHLNEDTVVDALLPVLDYLKKVRKTERRPVVCYEETPLAEVMELAVKNSVHRVWVIEEASERPVGEISMTDMLAMYAGVNRE</sequence>
<dbReference type="EMBL" id="CAJVPI010000264">
    <property type="protein sequence ID" value="CAG8510161.1"/>
    <property type="molecule type" value="Genomic_DNA"/>
</dbReference>
<gene>
    <name evidence="5" type="ORF">PBRASI_LOCUS3068</name>
</gene>
<evidence type="ECO:0000313" key="6">
    <source>
        <dbReference type="Proteomes" id="UP000789739"/>
    </source>
</evidence>
<dbReference type="Gene3D" id="3.10.580.10">
    <property type="entry name" value="CBS-domain"/>
    <property type="match status" value="2"/>
</dbReference>
<reference evidence="5" key="1">
    <citation type="submission" date="2021-06" db="EMBL/GenBank/DDBJ databases">
        <authorList>
            <person name="Kallberg Y."/>
            <person name="Tangrot J."/>
            <person name="Rosling A."/>
        </authorList>
    </citation>
    <scope>NUCLEOTIDE SEQUENCE</scope>
    <source>
        <strain evidence="5">BR232B</strain>
    </source>
</reference>
<keyword evidence="2 3" id="KW-0129">CBS domain</keyword>
<dbReference type="PANTHER" id="PTHR13780">
    <property type="entry name" value="AMP-ACTIVATED PROTEIN KINASE, GAMMA REGULATORY SUBUNIT"/>
    <property type="match status" value="1"/>
</dbReference>
<evidence type="ECO:0000256" key="3">
    <source>
        <dbReference type="PROSITE-ProRule" id="PRU00703"/>
    </source>
</evidence>
<dbReference type="Proteomes" id="UP000789739">
    <property type="component" value="Unassembled WGS sequence"/>
</dbReference>
<comment type="caution">
    <text evidence="5">The sequence shown here is derived from an EMBL/GenBank/DDBJ whole genome shotgun (WGS) entry which is preliminary data.</text>
</comment>
<organism evidence="5 6">
    <name type="scientific">Paraglomus brasilianum</name>
    <dbReference type="NCBI Taxonomy" id="144538"/>
    <lineage>
        <taxon>Eukaryota</taxon>
        <taxon>Fungi</taxon>
        <taxon>Fungi incertae sedis</taxon>
        <taxon>Mucoromycota</taxon>
        <taxon>Glomeromycotina</taxon>
        <taxon>Glomeromycetes</taxon>
        <taxon>Paraglomerales</taxon>
        <taxon>Paraglomeraceae</taxon>
        <taxon>Paraglomus</taxon>
    </lineage>
</organism>
<name>A0A9N8ZWW4_9GLOM</name>
<evidence type="ECO:0000259" key="4">
    <source>
        <dbReference type="PROSITE" id="PS51371"/>
    </source>
</evidence>
<evidence type="ECO:0000256" key="1">
    <source>
        <dbReference type="ARBA" id="ARBA00022737"/>
    </source>
</evidence>
<accession>A0A9N8ZWW4</accession>
<dbReference type="SUPFAM" id="SSF54631">
    <property type="entry name" value="CBS-domain pair"/>
    <property type="match status" value="2"/>
</dbReference>
<dbReference type="AlphaFoldDB" id="A0A9N8ZWW4"/>
<dbReference type="Pfam" id="PF00571">
    <property type="entry name" value="CBS"/>
    <property type="match status" value="2"/>
</dbReference>
<keyword evidence="6" id="KW-1185">Reference proteome</keyword>
<evidence type="ECO:0000313" key="5">
    <source>
        <dbReference type="EMBL" id="CAG8510161.1"/>
    </source>
</evidence>
<dbReference type="PROSITE" id="PS51371">
    <property type="entry name" value="CBS"/>
    <property type="match status" value="1"/>
</dbReference>
<keyword evidence="1" id="KW-0677">Repeat</keyword>
<dbReference type="InterPro" id="IPR050511">
    <property type="entry name" value="AMPK_gamma/SDS23_families"/>
</dbReference>
<dbReference type="InterPro" id="IPR000644">
    <property type="entry name" value="CBS_dom"/>
</dbReference>
<proteinExistence type="predicted"/>
<feature type="domain" description="CBS" evidence="4">
    <location>
        <begin position="300"/>
        <end position="357"/>
    </location>
</feature>